<dbReference type="PANTHER" id="PTHR10683">
    <property type="entry name" value="TRANSALDOLASE"/>
    <property type="match status" value="1"/>
</dbReference>
<dbReference type="EMBL" id="JAACJP010000039">
    <property type="protein sequence ID" value="KAF5373441.1"/>
    <property type="molecule type" value="Genomic_DNA"/>
</dbReference>
<evidence type="ECO:0000256" key="1">
    <source>
        <dbReference type="ARBA" id="ARBA00023270"/>
    </source>
</evidence>
<sequence length="409" mass="45033">MPSRTDKNTAAAHDSGTTKLTDIVKDNKIALIGDTLDFETLGIYDLQGTTIKPSSITGAIDTEAVFYHVWAAVKQTLDERVSRRIPNSKLVKASLERFMFELGNVIMNRVDGPHFTFIDPRKHNDAASIVRTAQRMVSLFEDKDVCRAKVVISIPATMEGLRAAQVLESEHGIHTNLYLVSGLLHAAACGEAGATTITIPVGRLLNWYEVNRKATYQDLSAHPGVETIQSTLEYFKLHGIKSKLVGSEFRSLSEIGPLSGFDAICVSKDQADGLRGCQFSTSTLVPSSSARLRARQAQYPTALLSTRTGFMEAMSAKTRGMVTATLFVPLGEMKAHMDGLEEIVAREVARQFELTTLDLRTLYGLSPKSHKSRKTLANREHSQLRSKRSLSSDLGLEETCLKQDIDDVF</sequence>
<evidence type="ECO:0000256" key="2">
    <source>
        <dbReference type="SAM" id="MobiDB-lite"/>
    </source>
</evidence>
<dbReference type="OrthoDB" id="2015515at2759"/>
<dbReference type="SUPFAM" id="SSF51569">
    <property type="entry name" value="Aldolase"/>
    <property type="match status" value="1"/>
</dbReference>
<accession>A0A8H5GY56</accession>
<dbReference type="UniPathway" id="UPA00115">
    <property type="reaction ID" value="UER00414"/>
</dbReference>
<dbReference type="Gene3D" id="3.20.20.70">
    <property type="entry name" value="Aldolase class I"/>
    <property type="match status" value="1"/>
</dbReference>
<comment type="caution">
    <text evidence="3">The sequence shown here is derived from an EMBL/GenBank/DDBJ whole genome shotgun (WGS) entry which is preliminary data.</text>
</comment>
<dbReference type="InterPro" id="IPR001585">
    <property type="entry name" value="TAL/FSA"/>
</dbReference>
<evidence type="ECO:0000313" key="4">
    <source>
        <dbReference type="Proteomes" id="UP000565441"/>
    </source>
</evidence>
<evidence type="ECO:0008006" key="5">
    <source>
        <dbReference type="Google" id="ProtNLM"/>
    </source>
</evidence>
<gene>
    <name evidence="3" type="ORF">D9615_009498</name>
</gene>
<keyword evidence="1" id="KW-0704">Schiff base</keyword>
<keyword evidence="4" id="KW-1185">Reference proteome</keyword>
<dbReference type="PANTHER" id="PTHR10683:SF18">
    <property type="entry name" value="TRANSALDOLASE"/>
    <property type="match status" value="1"/>
</dbReference>
<dbReference type="GO" id="GO:0006098">
    <property type="term" value="P:pentose-phosphate shunt"/>
    <property type="evidence" value="ECO:0007669"/>
    <property type="project" value="UniProtKB-UniPathway"/>
</dbReference>
<dbReference type="AlphaFoldDB" id="A0A8H5GY56"/>
<feature type="region of interest" description="Disordered" evidence="2">
    <location>
        <begin position="370"/>
        <end position="389"/>
    </location>
</feature>
<reference evidence="3 4" key="1">
    <citation type="journal article" date="2020" name="ISME J.">
        <title>Uncovering the hidden diversity of litter-decomposition mechanisms in mushroom-forming fungi.</title>
        <authorList>
            <person name="Floudas D."/>
            <person name="Bentzer J."/>
            <person name="Ahren D."/>
            <person name="Johansson T."/>
            <person name="Persson P."/>
            <person name="Tunlid A."/>
        </authorList>
    </citation>
    <scope>NUCLEOTIDE SEQUENCE [LARGE SCALE GENOMIC DNA]</scope>
    <source>
        <strain evidence="3 4">CBS 661.87</strain>
    </source>
</reference>
<evidence type="ECO:0000313" key="3">
    <source>
        <dbReference type="EMBL" id="KAF5373441.1"/>
    </source>
</evidence>
<dbReference type="Proteomes" id="UP000565441">
    <property type="component" value="Unassembled WGS sequence"/>
</dbReference>
<name>A0A8H5GY56_9AGAR</name>
<organism evidence="3 4">
    <name type="scientific">Tricholomella constricta</name>
    <dbReference type="NCBI Taxonomy" id="117010"/>
    <lineage>
        <taxon>Eukaryota</taxon>
        <taxon>Fungi</taxon>
        <taxon>Dikarya</taxon>
        <taxon>Basidiomycota</taxon>
        <taxon>Agaricomycotina</taxon>
        <taxon>Agaricomycetes</taxon>
        <taxon>Agaricomycetidae</taxon>
        <taxon>Agaricales</taxon>
        <taxon>Tricholomatineae</taxon>
        <taxon>Lyophyllaceae</taxon>
        <taxon>Tricholomella</taxon>
    </lineage>
</organism>
<dbReference type="Pfam" id="PF00923">
    <property type="entry name" value="TAL_FSA"/>
    <property type="match status" value="1"/>
</dbReference>
<dbReference type="InterPro" id="IPR013785">
    <property type="entry name" value="Aldolase_TIM"/>
</dbReference>
<protein>
    <recommendedName>
        <fullName evidence="5">Transaldolase</fullName>
    </recommendedName>
</protein>
<proteinExistence type="predicted"/>
<dbReference type="GO" id="GO:0005975">
    <property type="term" value="P:carbohydrate metabolic process"/>
    <property type="evidence" value="ECO:0007669"/>
    <property type="project" value="InterPro"/>
</dbReference>